<name>A0A7N2M0D6_QUELO</name>
<keyword evidence="4 6" id="KW-0802">TPR repeat</keyword>
<dbReference type="GO" id="GO:0034080">
    <property type="term" value="P:CENP-A containing chromatin assembly"/>
    <property type="evidence" value="ECO:0007669"/>
    <property type="project" value="TreeGrafter"/>
</dbReference>
<evidence type="ECO:0000259" key="8">
    <source>
        <dbReference type="Pfam" id="PF10516"/>
    </source>
</evidence>
<dbReference type="OrthoDB" id="5587616at2759"/>
<dbReference type="GO" id="GO:0005654">
    <property type="term" value="C:nucleoplasm"/>
    <property type="evidence" value="ECO:0007669"/>
    <property type="project" value="TreeGrafter"/>
</dbReference>
<dbReference type="PANTHER" id="PTHR15081">
    <property type="entry name" value="NUCLEAR AUTOANTIGENIC SPERM PROTEIN NASP -RELATED"/>
    <property type="match status" value="1"/>
</dbReference>
<dbReference type="Gene3D" id="1.25.40.10">
    <property type="entry name" value="Tetratricopeptide repeat domain"/>
    <property type="match status" value="1"/>
</dbReference>
<dbReference type="InterPro" id="IPR019734">
    <property type="entry name" value="TPR_rpt"/>
</dbReference>
<dbReference type="InterPro" id="IPR019544">
    <property type="entry name" value="Tetratricopeptide_SHNi-TPR_dom"/>
</dbReference>
<proteinExistence type="inferred from homology"/>
<evidence type="ECO:0000256" key="3">
    <source>
        <dbReference type="ARBA" id="ARBA00022737"/>
    </source>
</evidence>
<dbReference type="InterPro" id="IPR011990">
    <property type="entry name" value="TPR-like_helical_dom_sf"/>
</dbReference>
<evidence type="ECO:0000256" key="5">
    <source>
        <dbReference type="ARBA" id="ARBA00023242"/>
    </source>
</evidence>
<dbReference type="KEGG" id="qlo:115994552"/>
<keyword evidence="5" id="KW-0539">Nucleus</keyword>
<keyword evidence="3" id="KW-0677">Repeat</keyword>
<evidence type="ECO:0000256" key="4">
    <source>
        <dbReference type="ARBA" id="ARBA00022803"/>
    </source>
</evidence>
<dbReference type="Gramene" id="QL06p044258:mrna">
    <property type="protein sequence ID" value="QL06p044258:mrna"/>
    <property type="gene ID" value="QL06p044258"/>
</dbReference>
<reference evidence="9 10" key="1">
    <citation type="journal article" date="2016" name="G3 (Bethesda)">
        <title>First Draft Assembly and Annotation of the Genome of a California Endemic Oak Quercus lobata Nee (Fagaceae).</title>
        <authorList>
            <person name="Sork V.L."/>
            <person name="Fitz-Gibbon S.T."/>
            <person name="Puiu D."/>
            <person name="Crepeau M."/>
            <person name="Gugger P.F."/>
            <person name="Sherman R."/>
            <person name="Stevens K."/>
            <person name="Langley C.H."/>
            <person name="Pellegrini M."/>
            <person name="Salzberg S.L."/>
        </authorList>
    </citation>
    <scope>NUCLEOTIDE SEQUENCE [LARGE SCALE GENOMIC DNA]</scope>
    <source>
        <strain evidence="9 10">cv. SW786</strain>
    </source>
</reference>
<comment type="similarity">
    <text evidence="2">Belongs to the NASP family.</text>
</comment>
<dbReference type="Proteomes" id="UP000594261">
    <property type="component" value="Chromosome 6"/>
</dbReference>
<dbReference type="SUPFAM" id="SSF48452">
    <property type="entry name" value="TPR-like"/>
    <property type="match status" value="1"/>
</dbReference>
<feature type="region of interest" description="Disordered" evidence="7">
    <location>
        <begin position="138"/>
        <end position="214"/>
    </location>
</feature>
<feature type="compositionally biased region" description="Basic and acidic residues" evidence="7">
    <location>
        <begin position="66"/>
        <end position="75"/>
    </location>
</feature>
<dbReference type="EMBL" id="LRBV02000006">
    <property type="status" value="NOT_ANNOTATED_CDS"/>
    <property type="molecule type" value="Genomic_DNA"/>
</dbReference>
<evidence type="ECO:0000313" key="9">
    <source>
        <dbReference type="EnsemblPlants" id="QL06p044258:mrna"/>
    </source>
</evidence>
<gene>
    <name evidence="9" type="primary">LOC115994552</name>
</gene>
<feature type="domain" description="Tetratricopeptide SHNi-TPR" evidence="8">
    <location>
        <begin position="244"/>
        <end position="280"/>
    </location>
</feature>
<dbReference type="FunCoup" id="A0A7N2M0D6">
    <property type="interactions" value="3111"/>
</dbReference>
<feature type="compositionally biased region" description="Polar residues" evidence="7">
    <location>
        <begin position="8"/>
        <end position="17"/>
    </location>
</feature>
<feature type="compositionally biased region" description="Basic and acidic residues" evidence="7">
    <location>
        <begin position="477"/>
        <end position="486"/>
    </location>
</feature>
<evidence type="ECO:0000256" key="1">
    <source>
        <dbReference type="ARBA" id="ARBA00004123"/>
    </source>
</evidence>
<feature type="region of interest" description="Disordered" evidence="7">
    <location>
        <begin position="327"/>
        <end position="357"/>
    </location>
</feature>
<dbReference type="InParanoid" id="A0A7N2M0D6"/>
<feature type="compositionally biased region" description="Acidic residues" evidence="7">
    <location>
        <begin position="196"/>
        <end position="214"/>
    </location>
</feature>
<feature type="compositionally biased region" description="Polar residues" evidence="7">
    <location>
        <begin position="458"/>
        <end position="470"/>
    </location>
</feature>
<feature type="compositionally biased region" description="Polar residues" evidence="7">
    <location>
        <begin position="344"/>
        <end position="357"/>
    </location>
</feature>
<accession>A0A7N2M0D6</accession>
<sequence length="486" mass="51675">MVEEKDSQNPTSESEASVTMKGDETLAPNADTSNDATIESNAQGGTESTCNNNINNGAETSALSSSDEKSLEFSDDLMDRGSKALKDNDFDEAAECFSRALEIRVAHYGELAPECVRAYYKYGCTLLYKAQDEADPLGAVPKKEGDSQQNSTKDGSVKNTLKGESSTASVASNAEQSASTTNQEGAVDDVSSGKDQEDDDGDSEVEDLAEADEDESDLDLAWKMLDIARAIVEKQADDTIEKVDILSALAEVALEREDIETSLSDYQKALSILERLVEPDSRQIAELNFRICLCLEIGSKPEEATPYCQKAVSVCKSRVQRLTNEVKSVSESRTSSTASELDQGVNTNVSESDNSVTEKGAEIETLIGLCGELEKKLEDLQQVAQNPKSILSEILGMAALKSRVSEKSASPAVMNSSQMGTANSNGGFDSPTVSTAHTNGSSGVTHLGVVGRGVKRVLTSSGSDESSQTKKPALDSSESKGDGKTS</sequence>
<dbReference type="Pfam" id="PF10516">
    <property type="entry name" value="SHNi-TPR"/>
    <property type="match status" value="1"/>
</dbReference>
<evidence type="ECO:0000256" key="7">
    <source>
        <dbReference type="SAM" id="MobiDB-lite"/>
    </source>
</evidence>
<dbReference type="PROSITE" id="PS50005">
    <property type="entry name" value="TPR"/>
    <property type="match status" value="1"/>
</dbReference>
<dbReference type="SMART" id="SM00028">
    <property type="entry name" value="TPR"/>
    <property type="match status" value="3"/>
</dbReference>
<comment type="subcellular location">
    <subcellularLocation>
        <location evidence="1">Nucleus</location>
    </subcellularLocation>
</comment>
<reference evidence="9" key="2">
    <citation type="submission" date="2021-01" db="UniProtKB">
        <authorList>
            <consortium name="EnsemblPlants"/>
        </authorList>
    </citation>
    <scope>IDENTIFICATION</scope>
</reference>
<protein>
    <recommendedName>
        <fullName evidence="8">Tetratricopeptide SHNi-TPR domain-containing protein</fullName>
    </recommendedName>
</protein>
<feature type="region of interest" description="Disordered" evidence="7">
    <location>
        <begin position="413"/>
        <end position="486"/>
    </location>
</feature>
<evidence type="ECO:0000313" key="10">
    <source>
        <dbReference type="Proteomes" id="UP000594261"/>
    </source>
</evidence>
<evidence type="ECO:0000256" key="6">
    <source>
        <dbReference type="PROSITE-ProRule" id="PRU00339"/>
    </source>
</evidence>
<dbReference type="GO" id="GO:0006335">
    <property type="term" value="P:DNA replication-dependent chromatin assembly"/>
    <property type="evidence" value="ECO:0007669"/>
    <property type="project" value="TreeGrafter"/>
</dbReference>
<organism evidence="9 10">
    <name type="scientific">Quercus lobata</name>
    <name type="common">Valley oak</name>
    <dbReference type="NCBI Taxonomy" id="97700"/>
    <lineage>
        <taxon>Eukaryota</taxon>
        <taxon>Viridiplantae</taxon>
        <taxon>Streptophyta</taxon>
        <taxon>Embryophyta</taxon>
        <taxon>Tracheophyta</taxon>
        <taxon>Spermatophyta</taxon>
        <taxon>Magnoliopsida</taxon>
        <taxon>eudicotyledons</taxon>
        <taxon>Gunneridae</taxon>
        <taxon>Pentapetalae</taxon>
        <taxon>rosids</taxon>
        <taxon>fabids</taxon>
        <taxon>Fagales</taxon>
        <taxon>Fagaceae</taxon>
        <taxon>Quercus</taxon>
    </lineage>
</organism>
<dbReference type="AlphaFoldDB" id="A0A7N2M0D6"/>
<feature type="compositionally biased region" description="Low complexity" evidence="7">
    <location>
        <begin position="327"/>
        <end position="340"/>
    </location>
</feature>
<feature type="compositionally biased region" description="Polar residues" evidence="7">
    <location>
        <begin position="413"/>
        <end position="444"/>
    </location>
</feature>
<evidence type="ECO:0000256" key="2">
    <source>
        <dbReference type="ARBA" id="ARBA00008402"/>
    </source>
</evidence>
<dbReference type="GO" id="GO:0042393">
    <property type="term" value="F:histone binding"/>
    <property type="evidence" value="ECO:0007669"/>
    <property type="project" value="TreeGrafter"/>
</dbReference>
<feature type="region of interest" description="Disordered" evidence="7">
    <location>
        <begin position="1"/>
        <end position="75"/>
    </location>
</feature>
<dbReference type="OMA" id="IAECHYK"/>
<feature type="compositionally biased region" description="Polar residues" evidence="7">
    <location>
        <begin position="147"/>
        <end position="184"/>
    </location>
</feature>
<keyword evidence="10" id="KW-1185">Reference proteome</keyword>
<dbReference type="PANTHER" id="PTHR15081:SF1">
    <property type="entry name" value="NUCLEAR AUTOANTIGENIC SPERM PROTEIN"/>
    <property type="match status" value="1"/>
</dbReference>
<dbReference type="RefSeq" id="XP_030974618.1">
    <property type="nucleotide sequence ID" value="XM_031118758.1"/>
</dbReference>
<dbReference type="GeneID" id="115994552"/>
<feature type="compositionally biased region" description="Polar residues" evidence="7">
    <location>
        <begin position="30"/>
        <end position="65"/>
    </location>
</feature>
<dbReference type="InterPro" id="IPR051730">
    <property type="entry name" value="NASP-like"/>
</dbReference>
<dbReference type="EnsemblPlants" id="QL06p044258:mrna">
    <property type="protein sequence ID" value="QL06p044258:mrna"/>
    <property type="gene ID" value="QL06p044258"/>
</dbReference>
<feature type="repeat" description="TPR" evidence="6">
    <location>
        <begin position="74"/>
        <end position="107"/>
    </location>
</feature>